<evidence type="ECO:0000256" key="1">
    <source>
        <dbReference type="ARBA" id="ARBA00004651"/>
    </source>
</evidence>
<evidence type="ECO:0000256" key="7">
    <source>
        <dbReference type="SAM" id="Phobius"/>
    </source>
</evidence>
<dbReference type="InterPro" id="IPR022324">
    <property type="entry name" value="Bacilysin_exporter_BacE_put"/>
</dbReference>
<feature type="transmembrane region" description="Helical" evidence="7">
    <location>
        <begin position="230"/>
        <end position="252"/>
    </location>
</feature>
<evidence type="ECO:0000256" key="4">
    <source>
        <dbReference type="ARBA" id="ARBA00022692"/>
    </source>
</evidence>
<dbReference type="PROSITE" id="PS50850">
    <property type="entry name" value="MFS"/>
    <property type="match status" value="1"/>
</dbReference>
<feature type="transmembrane region" description="Helical" evidence="7">
    <location>
        <begin position="154"/>
        <end position="174"/>
    </location>
</feature>
<accession>A0A3A1TV83</accession>
<dbReference type="InterPro" id="IPR020846">
    <property type="entry name" value="MFS_dom"/>
</dbReference>
<proteinExistence type="predicted"/>
<comment type="caution">
    <text evidence="9">The sequence shown here is derived from an EMBL/GenBank/DDBJ whole genome shotgun (WGS) entry which is preliminary data.</text>
</comment>
<dbReference type="GO" id="GO:0005886">
    <property type="term" value="C:plasma membrane"/>
    <property type="evidence" value="ECO:0007669"/>
    <property type="project" value="UniProtKB-SubCell"/>
</dbReference>
<feature type="transmembrane region" description="Helical" evidence="7">
    <location>
        <begin position="292"/>
        <end position="312"/>
    </location>
</feature>
<dbReference type="AlphaFoldDB" id="A0A3A1TV83"/>
<evidence type="ECO:0000259" key="8">
    <source>
        <dbReference type="PROSITE" id="PS50850"/>
    </source>
</evidence>
<dbReference type="EMBL" id="QXTG01000002">
    <property type="protein sequence ID" value="RIX28163.1"/>
    <property type="molecule type" value="Genomic_DNA"/>
</dbReference>
<feature type="transmembrane region" description="Helical" evidence="7">
    <location>
        <begin position="359"/>
        <end position="379"/>
    </location>
</feature>
<keyword evidence="5 7" id="KW-1133">Transmembrane helix</keyword>
<reference evidence="10" key="1">
    <citation type="submission" date="2018-09" db="EMBL/GenBank/DDBJ databases">
        <authorList>
            <person name="Kim I."/>
        </authorList>
    </citation>
    <scope>NUCLEOTIDE SEQUENCE [LARGE SCALE GENOMIC DNA]</scope>
    <source>
        <strain evidence="10">DD4a</strain>
    </source>
</reference>
<dbReference type="InterPro" id="IPR010290">
    <property type="entry name" value="TM_effector"/>
</dbReference>
<feature type="domain" description="Major facilitator superfamily (MFS) profile" evidence="8">
    <location>
        <begin position="19"/>
        <end position="408"/>
    </location>
</feature>
<keyword evidence="2" id="KW-0813">Transport</keyword>
<evidence type="ECO:0000313" key="9">
    <source>
        <dbReference type="EMBL" id="RIX28163.1"/>
    </source>
</evidence>
<dbReference type="PRINTS" id="PR01988">
    <property type="entry name" value="EXPORTERBACE"/>
</dbReference>
<dbReference type="GO" id="GO:0022857">
    <property type="term" value="F:transmembrane transporter activity"/>
    <property type="evidence" value="ECO:0007669"/>
    <property type="project" value="InterPro"/>
</dbReference>
<evidence type="ECO:0000256" key="3">
    <source>
        <dbReference type="ARBA" id="ARBA00022475"/>
    </source>
</evidence>
<sequence length="429" mass="43236">MGSRAVRSVVPAVLREEPAFRLLFTGQLLSVLGDRVTMLVLPFAVLSVGGGPAGVVLVSVAQFVPFVVLALPAGVLADRLDRRRIMVASDAVRFVVQLVAGALLLTGHAGVPVLVVLAVVFGAADAFFQPAITGLVPATVSPAGLQPANALRGLTFSIGSIAGPAIGGVLIALVGPGGSFLFDALTFAVSAVTLLLLRLPRAAQDAPAAERQHFFADLAAGAASVRSRPWVVAFLAAGSAYTVLVLPAIFVLGPVLSGERFGGATGWAVITAAFGVGSLAGDLLLLRWRPRFALRASALALIGASCQGLIIGSGLGTLPVAALEVLAGVCVTVYFSLWETSLQEHVPDAELSRVASYDYLTSTGAIPLGSVAAGALSALAGPGAAILVLGAAGLLVAFAVVAVPAVRRLPRGSGAVEAAIRPEPPAPAV</sequence>
<evidence type="ECO:0000313" key="10">
    <source>
        <dbReference type="Proteomes" id="UP000265742"/>
    </source>
</evidence>
<dbReference type="InterPro" id="IPR036259">
    <property type="entry name" value="MFS_trans_sf"/>
</dbReference>
<dbReference type="Proteomes" id="UP000265742">
    <property type="component" value="Unassembled WGS sequence"/>
</dbReference>
<dbReference type="PANTHER" id="PTHR23513">
    <property type="entry name" value="INTEGRAL MEMBRANE EFFLUX PROTEIN-RELATED"/>
    <property type="match status" value="1"/>
</dbReference>
<dbReference type="CDD" id="cd06173">
    <property type="entry name" value="MFS_MefA_like"/>
    <property type="match status" value="1"/>
</dbReference>
<keyword evidence="3" id="KW-1003">Cell membrane</keyword>
<feature type="transmembrane region" description="Helical" evidence="7">
    <location>
        <begin position="53"/>
        <end position="77"/>
    </location>
</feature>
<dbReference type="PANTHER" id="PTHR23513:SF11">
    <property type="entry name" value="STAPHYLOFERRIN A TRANSPORTER"/>
    <property type="match status" value="1"/>
</dbReference>
<organism evidence="9 10">
    <name type="scientific">Amnibacterium setariae</name>
    <dbReference type="NCBI Taxonomy" id="2306585"/>
    <lineage>
        <taxon>Bacteria</taxon>
        <taxon>Bacillati</taxon>
        <taxon>Actinomycetota</taxon>
        <taxon>Actinomycetes</taxon>
        <taxon>Micrococcales</taxon>
        <taxon>Microbacteriaceae</taxon>
        <taxon>Amnibacterium</taxon>
    </lineage>
</organism>
<protein>
    <submittedName>
        <fullName evidence="9">MFS transporter</fullName>
    </submittedName>
</protein>
<dbReference type="Gene3D" id="1.20.1250.20">
    <property type="entry name" value="MFS general substrate transporter like domains"/>
    <property type="match status" value="1"/>
</dbReference>
<evidence type="ECO:0000256" key="5">
    <source>
        <dbReference type="ARBA" id="ARBA00022989"/>
    </source>
</evidence>
<keyword evidence="4 7" id="KW-0812">Transmembrane</keyword>
<comment type="subcellular location">
    <subcellularLocation>
        <location evidence="1">Cell membrane</location>
        <topology evidence="1">Multi-pass membrane protein</topology>
    </subcellularLocation>
</comment>
<gene>
    <name evidence="9" type="ORF">D1781_11835</name>
</gene>
<evidence type="ECO:0000256" key="6">
    <source>
        <dbReference type="ARBA" id="ARBA00023136"/>
    </source>
</evidence>
<feature type="transmembrane region" description="Helical" evidence="7">
    <location>
        <begin position="264"/>
        <end position="285"/>
    </location>
</feature>
<keyword evidence="10" id="KW-1185">Reference proteome</keyword>
<dbReference type="SUPFAM" id="SSF103473">
    <property type="entry name" value="MFS general substrate transporter"/>
    <property type="match status" value="1"/>
</dbReference>
<name>A0A3A1TV83_9MICO</name>
<feature type="transmembrane region" description="Helical" evidence="7">
    <location>
        <begin position="385"/>
        <end position="406"/>
    </location>
</feature>
<evidence type="ECO:0000256" key="2">
    <source>
        <dbReference type="ARBA" id="ARBA00022448"/>
    </source>
</evidence>
<feature type="transmembrane region" description="Helical" evidence="7">
    <location>
        <begin position="20"/>
        <end position="41"/>
    </location>
</feature>
<feature type="transmembrane region" description="Helical" evidence="7">
    <location>
        <begin position="98"/>
        <end position="121"/>
    </location>
</feature>
<feature type="transmembrane region" description="Helical" evidence="7">
    <location>
        <begin position="318"/>
        <end position="338"/>
    </location>
</feature>
<keyword evidence="6 7" id="KW-0472">Membrane</keyword>
<dbReference type="Pfam" id="PF05977">
    <property type="entry name" value="MFS_3"/>
    <property type="match status" value="1"/>
</dbReference>